<dbReference type="InterPro" id="IPR016024">
    <property type="entry name" value="ARM-type_fold"/>
</dbReference>
<reference evidence="5 6" key="1">
    <citation type="submission" date="2024-08" db="EMBL/GenBank/DDBJ databases">
        <authorList>
            <person name="Cucini C."/>
            <person name="Frati F."/>
        </authorList>
    </citation>
    <scope>NUCLEOTIDE SEQUENCE [LARGE SCALE GENOMIC DNA]</scope>
</reference>
<comment type="caution">
    <text evidence="5">The sequence shown here is derived from an EMBL/GenBank/DDBJ whole genome shotgun (WGS) entry which is preliminary data.</text>
</comment>
<feature type="region of interest" description="Disordered" evidence="2">
    <location>
        <begin position="640"/>
        <end position="680"/>
    </location>
</feature>
<feature type="region of interest" description="Disordered" evidence="2">
    <location>
        <begin position="730"/>
        <end position="797"/>
    </location>
</feature>
<feature type="region of interest" description="Disordered" evidence="2">
    <location>
        <begin position="322"/>
        <end position="348"/>
    </location>
</feature>
<feature type="compositionally biased region" description="Acidic residues" evidence="2">
    <location>
        <begin position="53"/>
        <end position="64"/>
    </location>
</feature>
<evidence type="ECO:0000313" key="6">
    <source>
        <dbReference type="Proteomes" id="UP001642540"/>
    </source>
</evidence>
<dbReference type="InterPro" id="IPR039777">
    <property type="entry name" value="IFRD"/>
</dbReference>
<evidence type="ECO:0008006" key="7">
    <source>
        <dbReference type="Google" id="ProtNLM"/>
    </source>
</evidence>
<comment type="similarity">
    <text evidence="1">Belongs to the IFRD family.</text>
</comment>
<dbReference type="PANTHER" id="PTHR12354">
    <property type="entry name" value="INTERFERON-RELATED DEVELOPMENTAL REGULATOR"/>
    <property type="match status" value="1"/>
</dbReference>
<feature type="region of interest" description="Disordered" evidence="2">
    <location>
        <begin position="595"/>
        <end position="628"/>
    </location>
</feature>
<feature type="compositionally biased region" description="Polar residues" evidence="2">
    <location>
        <begin position="36"/>
        <end position="49"/>
    </location>
</feature>
<feature type="domain" description="Interferon-related developmental regulator N-terminal" evidence="4">
    <location>
        <begin position="58"/>
        <end position="388"/>
    </location>
</feature>
<name>A0ABP1RG41_9HEXA</name>
<evidence type="ECO:0000259" key="4">
    <source>
        <dbReference type="Pfam" id="PF05004"/>
    </source>
</evidence>
<dbReference type="InterPro" id="IPR006921">
    <property type="entry name" value="Interferon-rel_develop_reg_C"/>
</dbReference>
<feature type="compositionally biased region" description="Basic and acidic residues" evidence="2">
    <location>
        <begin position="608"/>
        <end position="627"/>
    </location>
</feature>
<feature type="compositionally biased region" description="Acidic residues" evidence="2">
    <location>
        <begin position="322"/>
        <end position="333"/>
    </location>
</feature>
<evidence type="ECO:0000256" key="1">
    <source>
        <dbReference type="ARBA" id="ARBA00008828"/>
    </source>
</evidence>
<dbReference type="Pfam" id="PF05004">
    <property type="entry name" value="IFRD"/>
    <property type="match status" value="1"/>
</dbReference>
<sequence length="973" mass="107006">MPKARSGDKKGKGAGTPKKGKSRRGAYGMSDDDSVNGDSASVVSMNSERGSYEDYDNGNGEEQDEGVTIFGVGSREAMEEKVAEAIDGIIEKSASIRTSSLATLVSLLSQNFNPDLILGRRETLRDHLEKIFKRGQGSDQAVAANVHCLALLQIGALDPDMATEDFNALKPFLQTLVLDHTASVAARVKCCEALCFGAFISEGCPTDVMKIITVLEPLFGCGTKTKRTLSEDENSAHTEGGAKTVKIPKNSSTALAAAAMSGWSLLITLMSDEYLNSRAYRWIAELQSLLDQPDLEVRLGAGEALATLVDLCGLTVEDSEVDTDYSSAEESDADSSLNGHSNGHRKKTSMSELIAKLRQLSVESHKYRAKKDRRQQRHSFRDFLHAVEEGSGPGQAMKFGVGEVLEVDTWGKKKQYDAICQVVGGGINRHLIENTLVRSILELGAPKPVVSDGGIGAKQAKSERQYMNAVNFKARCVSRGKAQCYPASSAVRKKYVTSKSRLRSGRNLGALGGNRRSSITPDYWAQRGFHEALTDHFLASEAQSKDFMMTGDEVDDFRGTSQIRIPRERLFPPAPPKKATRKQDMEVMESITLVDGGEHMPDGSIKVRPSEDQYERKYQDGPVDERYNPLNYHLQDELELQKQQQQQARKPVVSSSFHTLPNPYGHQGKESAAQKPPHPIPLSVQQFQQQILQQQQQQLLQQQQQQQILQRQQHEQLLQRQRQEQLLQQQREQQLLQQQQPPAPQSLFSPQPTPGPVNPLRQAVPFPVIPPPKPQAQLFHPLPQQQPAQQQQQPSFNQQLFQQQFQHPFAPPTSPQPNSLAQLTASLFSGAGSAAAVATTLAKSVIPSSAITPLQNPSNLPSPIKSVFNIASAASQSVPQLALPTSTPISSTQSTTTLRAGAILDDAENQVTEPENLATRLTKIYETGRKILYFPKGVMDTVDQFLKQVERNPTVAYLGDKFFAKVFGDTSQT</sequence>
<dbReference type="Pfam" id="PF04836">
    <property type="entry name" value="IFRD_C"/>
    <property type="match status" value="1"/>
</dbReference>
<keyword evidence="6" id="KW-1185">Reference proteome</keyword>
<evidence type="ECO:0000256" key="2">
    <source>
        <dbReference type="SAM" id="MobiDB-lite"/>
    </source>
</evidence>
<protein>
    <recommendedName>
        <fullName evidence="7">Interferon-related developmental regulator 1</fullName>
    </recommendedName>
</protein>
<feature type="domain" description="Interferon-related developmental regulator C-terminal" evidence="3">
    <location>
        <begin position="434"/>
        <end position="481"/>
    </location>
</feature>
<feature type="compositionally biased region" description="Basic and acidic residues" evidence="2">
    <location>
        <begin position="1"/>
        <end position="11"/>
    </location>
</feature>
<dbReference type="SUPFAM" id="SSF48371">
    <property type="entry name" value="ARM repeat"/>
    <property type="match status" value="1"/>
</dbReference>
<gene>
    <name evidence="5" type="ORF">ODALV1_LOCUS20994</name>
</gene>
<dbReference type="InterPro" id="IPR007701">
    <property type="entry name" value="Interferon-rel_develop_reg_N"/>
</dbReference>
<proteinExistence type="inferred from homology"/>
<evidence type="ECO:0000313" key="5">
    <source>
        <dbReference type="EMBL" id="CAL8125503.1"/>
    </source>
</evidence>
<dbReference type="Proteomes" id="UP001642540">
    <property type="component" value="Unassembled WGS sequence"/>
</dbReference>
<feature type="compositionally biased region" description="Low complexity" evidence="2">
    <location>
        <begin position="775"/>
        <end position="797"/>
    </location>
</feature>
<accession>A0ABP1RG41</accession>
<dbReference type="EMBL" id="CAXLJM020000069">
    <property type="protein sequence ID" value="CAL8125503.1"/>
    <property type="molecule type" value="Genomic_DNA"/>
</dbReference>
<dbReference type="PANTHER" id="PTHR12354:SF1">
    <property type="entry name" value="INTERFERON-RELATED DEVELOPMENTAL REGULATOR 1"/>
    <property type="match status" value="1"/>
</dbReference>
<feature type="region of interest" description="Disordered" evidence="2">
    <location>
        <begin position="1"/>
        <end position="64"/>
    </location>
</feature>
<feature type="compositionally biased region" description="Low complexity" evidence="2">
    <location>
        <begin position="730"/>
        <end position="740"/>
    </location>
</feature>
<organism evidence="5 6">
    <name type="scientific">Orchesella dallaii</name>
    <dbReference type="NCBI Taxonomy" id="48710"/>
    <lineage>
        <taxon>Eukaryota</taxon>
        <taxon>Metazoa</taxon>
        <taxon>Ecdysozoa</taxon>
        <taxon>Arthropoda</taxon>
        <taxon>Hexapoda</taxon>
        <taxon>Collembola</taxon>
        <taxon>Entomobryomorpha</taxon>
        <taxon>Entomobryoidea</taxon>
        <taxon>Orchesellidae</taxon>
        <taxon>Orchesellinae</taxon>
        <taxon>Orchesella</taxon>
    </lineage>
</organism>
<evidence type="ECO:0000259" key="3">
    <source>
        <dbReference type="Pfam" id="PF04836"/>
    </source>
</evidence>